<dbReference type="Pfam" id="PF00675">
    <property type="entry name" value="Peptidase_M16"/>
    <property type="match status" value="2"/>
</dbReference>
<dbReference type="GO" id="GO:0046872">
    <property type="term" value="F:metal ion binding"/>
    <property type="evidence" value="ECO:0007669"/>
    <property type="project" value="InterPro"/>
</dbReference>
<evidence type="ECO:0000259" key="5">
    <source>
        <dbReference type="Pfam" id="PF00675"/>
    </source>
</evidence>
<dbReference type="Proteomes" id="UP000198744">
    <property type="component" value="Unassembled WGS sequence"/>
</dbReference>
<dbReference type="OrthoDB" id="9811314at2"/>
<feature type="coiled-coil region" evidence="4">
    <location>
        <begin position="126"/>
        <end position="153"/>
    </location>
</feature>
<proteinExistence type="inferred from homology"/>
<dbReference type="Gene3D" id="3.30.830.10">
    <property type="entry name" value="Metalloenzyme, LuxS/M16 peptidase-like"/>
    <property type="match status" value="2"/>
</dbReference>
<dbReference type="InterPro" id="IPR011249">
    <property type="entry name" value="Metalloenz_LuxS/M16"/>
</dbReference>
<dbReference type="InterPro" id="IPR011765">
    <property type="entry name" value="Pept_M16_N"/>
</dbReference>
<evidence type="ECO:0000256" key="2">
    <source>
        <dbReference type="ARBA" id="ARBA00007261"/>
    </source>
</evidence>
<dbReference type="InterPro" id="IPR050361">
    <property type="entry name" value="MPP/UQCRC_Complex"/>
</dbReference>
<protein>
    <submittedName>
        <fullName evidence="7">Predicted Zn-dependent peptidase</fullName>
    </submittedName>
</protein>
<dbReference type="SUPFAM" id="SSF63411">
    <property type="entry name" value="LuxS/MPP-like metallohydrolase"/>
    <property type="match status" value="2"/>
</dbReference>
<keyword evidence="8" id="KW-1185">Reference proteome</keyword>
<comment type="similarity">
    <text evidence="2 3">Belongs to the peptidase M16 family.</text>
</comment>
<evidence type="ECO:0000313" key="8">
    <source>
        <dbReference type="Proteomes" id="UP000198744"/>
    </source>
</evidence>
<evidence type="ECO:0000259" key="6">
    <source>
        <dbReference type="Pfam" id="PF05193"/>
    </source>
</evidence>
<sequence length="506" mass="57992">MKNKIQKISFFCLLFFVVLLTGFSFLAASSFAYDLEKQVKKYTLKNGLKILIVKRDFSPTVSLYIRHKSGAVDEESGKTGTAHFLEHMLFKGTRTIGTKNYVQEKFVLDEIARTGQALDQESRKAKRTDSSKIKHLQNRLEELEKKQRTLILSNEIDRLYSENGAEALNASTGQDITTYQVSLPANKVELWARIESERMMAPVFREFYTERKVILEERRQRVESDPDGTLLEQFLAAAFIAHPYGRPILGWPYDMRYLNMNDLDRFLKKYHSPNNTVIAIVGNVEHENVLRMIRKYFGPIPSARDPVSLITEEPPQLGERRITVSFDANPRLIIGYHKPSLPAYDDYVFDVIQTLLTDGRTSRLYKVLVEETTFAESVSSSSGMPGTRYPNLFTIYATPRHPHTLAELEAALMRELERLKNEPVSARELDKVKNTIKAAFIRSLDSNAELASMLSYFETTAGDYRYIVEHLKIIDKITQDDIVRVAKEYFTDDNKTIALLSTKPAK</sequence>
<dbReference type="AlphaFoldDB" id="A0A1H7XD97"/>
<evidence type="ECO:0000313" key="7">
    <source>
        <dbReference type="EMBL" id="SEM31750.1"/>
    </source>
</evidence>
<feature type="domain" description="Peptidase M16 N-terminal" evidence="5">
    <location>
        <begin position="57"/>
        <end position="102"/>
    </location>
</feature>
<reference evidence="7 8" key="1">
    <citation type="submission" date="2016-10" db="EMBL/GenBank/DDBJ databases">
        <authorList>
            <person name="de Groot N.N."/>
        </authorList>
    </citation>
    <scope>NUCLEOTIDE SEQUENCE [LARGE SCALE GENOMIC DNA]</scope>
    <source>
        <strain evidence="7 8">DSM 8423</strain>
    </source>
</reference>
<dbReference type="GO" id="GO:0004222">
    <property type="term" value="F:metalloendopeptidase activity"/>
    <property type="evidence" value="ECO:0007669"/>
    <property type="project" value="InterPro"/>
</dbReference>
<accession>A0A1H7XD97</accession>
<dbReference type="RefSeq" id="WP_093883283.1">
    <property type="nucleotide sequence ID" value="NZ_FOBS01000010.1"/>
</dbReference>
<dbReference type="InterPro" id="IPR007863">
    <property type="entry name" value="Peptidase_M16_C"/>
</dbReference>
<keyword evidence="4" id="KW-0175">Coiled coil</keyword>
<gene>
    <name evidence="7" type="ORF">SAMN04489760_11054</name>
</gene>
<dbReference type="Pfam" id="PF05193">
    <property type="entry name" value="Peptidase_M16_C"/>
    <property type="match status" value="1"/>
</dbReference>
<evidence type="ECO:0000256" key="3">
    <source>
        <dbReference type="RuleBase" id="RU004447"/>
    </source>
</evidence>
<name>A0A1H7XD97_9BACT</name>
<dbReference type="InterPro" id="IPR001431">
    <property type="entry name" value="Pept_M16_Zn_BS"/>
</dbReference>
<dbReference type="GO" id="GO:0006508">
    <property type="term" value="P:proteolysis"/>
    <property type="evidence" value="ECO:0007669"/>
    <property type="project" value="InterPro"/>
</dbReference>
<dbReference type="EMBL" id="FOBS01000010">
    <property type="protein sequence ID" value="SEM31750.1"/>
    <property type="molecule type" value="Genomic_DNA"/>
</dbReference>
<dbReference type="STRING" id="43775.SAMN04489760_11054"/>
<comment type="cofactor">
    <cofactor evidence="1">
        <name>Zn(2+)</name>
        <dbReference type="ChEBI" id="CHEBI:29105"/>
    </cofactor>
</comment>
<dbReference type="PANTHER" id="PTHR11851:SF49">
    <property type="entry name" value="MITOCHONDRIAL-PROCESSING PEPTIDASE SUBUNIT ALPHA"/>
    <property type="match status" value="1"/>
</dbReference>
<dbReference type="PANTHER" id="PTHR11851">
    <property type="entry name" value="METALLOPROTEASE"/>
    <property type="match status" value="1"/>
</dbReference>
<feature type="domain" description="Peptidase M16 N-terminal" evidence="5">
    <location>
        <begin position="153"/>
        <end position="250"/>
    </location>
</feature>
<evidence type="ECO:0000256" key="4">
    <source>
        <dbReference type="SAM" id="Coils"/>
    </source>
</evidence>
<evidence type="ECO:0000256" key="1">
    <source>
        <dbReference type="ARBA" id="ARBA00001947"/>
    </source>
</evidence>
<organism evidence="7 8">
    <name type="scientific">Syntrophus gentianae</name>
    <dbReference type="NCBI Taxonomy" id="43775"/>
    <lineage>
        <taxon>Bacteria</taxon>
        <taxon>Pseudomonadati</taxon>
        <taxon>Thermodesulfobacteriota</taxon>
        <taxon>Syntrophia</taxon>
        <taxon>Syntrophales</taxon>
        <taxon>Syntrophaceae</taxon>
        <taxon>Syntrophus</taxon>
    </lineage>
</organism>
<dbReference type="PROSITE" id="PS00143">
    <property type="entry name" value="INSULINASE"/>
    <property type="match status" value="1"/>
</dbReference>
<feature type="domain" description="Peptidase M16 C-terminal" evidence="6">
    <location>
        <begin position="258"/>
        <end position="435"/>
    </location>
</feature>